<dbReference type="Pfam" id="PF00069">
    <property type="entry name" value="Pkinase"/>
    <property type="match status" value="1"/>
</dbReference>
<evidence type="ECO:0000256" key="5">
    <source>
        <dbReference type="ARBA" id="ARBA00022777"/>
    </source>
</evidence>
<evidence type="ECO:0000256" key="6">
    <source>
        <dbReference type="ARBA" id="ARBA00022833"/>
    </source>
</evidence>
<dbReference type="GO" id="GO:0008270">
    <property type="term" value="F:zinc ion binding"/>
    <property type="evidence" value="ECO:0007669"/>
    <property type="project" value="UniProtKB-KW"/>
</dbReference>
<protein>
    <recommendedName>
        <fullName evidence="9">mitogen-activated protein kinase kinase</fullName>
        <ecNumber evidence="9">2.7.12.2</ecNumber>
    </recommendedName>
</protein>
<dbReference type="SUPFAM" id="SSF57850">
    <property type="entry name" value="RING/U-box"/>
    <property type="match status" value="2"/>
</dbReference>
<evidence type="ECO:0000256" key="1">
    <source>
        <dbReference type="ARBA" id="ARBA00022679"/>
    </source>
</evidence>
<dbReference type="InterPro" id="IPR011009">
    <property type="entry name" value="Kinase-like_dom_sf"/>
</dbReference>
<keyword evidence="7 14" id="KW-0067">ATP-binding</keyword>
<evidence type="ECO:0000259" key="15">
    <source>
        <dbReference type="PROSITE" id="PS50011"/>
    </source>
</evidence>
<organism evidence="17 18">
    <name type="scientific">Brachionus calyciflorus</name>
    <dbReference type="NCBI Taxonomy" id="104777"/>
    <lineage>
        <taxon>Eukaryota</taxon>
        <taxon>Metazoa</taxon>
        <taxon>Spiralia</taxon>
        <taxon>Gnathifera</taxon>
        <taxon>Rotifera</taxon>
        <taxon>Eurotatoria</taxon>
        <taxon>Monogononta</taxon>
        <taxon>Pseudotrocha</taxon>
        <taxon>Ploima</taxon>
        <taxon>Brachionidae</taxon>
        <taxon>Brachionus</taxon>
    </lineage>
</organism>
<dbReference type="SUPFAM" id="SSF56112">
    <property type="entry name" value="Protein kinase-like (PK-like)"/>
    <property type="match status" value="1"/>
</dbReference>
<dbReference type="Proteomes" id="UP000663879">
    <property type="component" value="Unassembled WGS sequence"/>
</dbReference>
<feature type="domain" description="Protein kinase" evidence="15">
    <location>
        <begin position="183"/>
        <end position="435"/>
    </location>
</feature>
<dbReference type="AlphaFoldDB" id="A0A814PTN1"/>
<dbReference type="Gene3D" id="3.30.60.90">
    <property type="match status" value="2"/>
</dbReference>
<dbReference type="PROSITE" id="PS00107">
    <property type="entry name" value="PROTEIN_KINASE_ATP"/>
    <property type="match status" value="1"/>
</dbReference>
<evidence type="ECO:0000256" key="7">
    <source>
        <dbReference type="ARBA" id="ARBA00022840"/>
    </source>
</evidence>
<dbReference type="GO" id="GO:0005524">
    <property type="term" value="F:ATP binding"/>
    <property type="evidence" value="ECO:0007669"/>
    <property type="project" value="UniProtKB-UniRule"/>
</dbReference>
<dbReference type="EMBL" id="CAJNOC010008123">
    <property type="protein sequence ID" value="CAF1110379.1"/>
    <property type="molecule type" value="Genomic_DNA"/>
</dbReference>
<name>A0A814PTN1_9BILA</name>
<evidence type="ECO:0000256" key="10">
    <source>
        <dbReference type="ARBA" id="ARBA00049014"/>
    </source>
</evidence>
<dbReference type="PROSITE" id="PS00109">
    <property type="entry name" value="PROTEIN_KINASE_TYR"/>
    <property type="match status" value="1"/>
</dbReference>
<accession>A0A814PTN1</accession>
<comment type="catalytic activity">
    <reaction evidence="11">
        <text>L-threonyl-[protein] + ATP = O-phospho-L-threonyl-[protein] + ADP + H(+)</text>
        <dbReference type="Rhea" id="RHEA:46608"/>
        <dbReference type="Rhea" id="RHEA-COMP:11060"/>
        <dbReference type="Rhea" id="RHEA-COMP:11605"/>
        <dbReference type="ChEBI" id="CHEBI:15378"/>
        <dbReference type="ChEBI" id="CHEBI:30013"/>
        <dbReference type="ChEBI" id="CHEBI:30616"/>
        <dbReference type="ChEBI" id="CHEBI:61977"/>
        <dbReference type="ChEBI" id="CHEBI:456216"/>
        <dbReference type="EC" id="2.7.12.2"/>
    </reaction>
</comment>
<sequence length="470" mass="54984">MNLNQNIEDTPAFQNILNVLVGLLEKTKTSDPLDPERHIDIACNICKKIGFKSYRYKCLECSEYDLCSECFEQRKVSSNHKLSHPMIRFESPKKFLGIEYDNFDLDLNYIKIKYFNKIHNDIKCKGCHREPIRGIRFKCDTCYDYDLCFSCYSSRQETQTHSYYQHPLVVEDKSALKLDPKEIEMMEEIGSGAFGTVYKSRLKSTGKIVACKRISLSRYDEKLRGLIGLNSNELMTSYMRELESYTEFKCENIVKMIGNWIENTYDGMNLYVVTEYMEKKSLFNLLEKEKDLTLRRKLSIANDIVNGMVRIHDRGFIHRDIRPDNILIGSDYTAKIGDFGIAKLLDNTIKKRQTLIGCQDYMPPEFYTGHYDLKLDIYTFGLTLVELFDGEHTIIKSQLKIKVVKQPIVFNELINACLATDVKLRPDAKQIRTYLNIFSKMINKYINENVKDYSHYSLELKNQLFKKLHD</sequence>
<dbReference type="InterPro" id="IPR000719">
    <property type="entry name" value="Prot_kinase_dom"/>
</dbReference>
<dbReference type="EC" id="2.7.12.2" evidence="9"/>
<keyword evidence="4 13" id="KW-0863">Zinc-finger</keyword>
<dbReference type="InterPro" id="IPR008266">
    <property type="entry name" value="Tyr_kinase_AS"/>
</dbReference>
<gene>
    <name evidence="17" type="ORF">OXX778_LOCUS21591</name>
</gene>
<dbReference type="SMART" id="SM00219">
    <property type="entry name" value="TyrKc"/>
    <property type="match status" value="1"/>
</dbReference>
<evidence type="ECO:0000256" key="14">
    <source>
        <dbReference type="PROSITE-ProRule" id="PRU10141"/>
    </source>
</evidence>
<dbReference type="OrthoDB" id="4062651at2759"/>
<comment type="caution">
    <text evidence="17">The sequence shown here is derived from an EMBL/GenBank/DDBJ whole genome shotgun (WGS) entry which is preliminary data.</text>
</comment>
<dbReference type="PANTHER" id="PTHR48013">
    <property type="entry name" value="DUAL SPECIFICITY MITOGEN-ACTIVATED PROTEIN KINASE KINASE 5-RELATED"/>
    <property type="match status" value="1"/>
</dbReference>
<dbReference type="InterPro" id="IPR043145">
    <property type="entry name" value="Znf_ZZ_sf"/>
</dbReference>
<dbReference type="InterPro" id="IPR000433">
    <property type="entry name" value="Znf_ZZ"/>
</dbReference>
<keyword evidence="1" id="KW-0808">Transferase</keyword>
<dbReference type="InterPro" id="IPR020635">
    <property type="entry name" value="Tyr_kinase_cat_dom"/>
</dbReference>
<evidence type="ECO:0000256" key="12">
    <source>
        <dbReference type="ARBA" id="ARBA00051693"/>
    </source>
</evidence>
<dbReference type="CDD" id="cd00180">
    <property type="entry name" value="PKc"/>
    <property type="match status" value="1"/>
</dbReference>
<keyword evidence="6" id="KW-0862">Zinc</keyword>
<dbReference type="GO" id="GO:0004708">
    <property type="term" value="F:MAP kinase kinase activity"/>
    <property type="evidence" value="ECO:0007669"/>
    <property type="project" value="UniProtKB-EC"/>
</dbReference>
<keyword evidence="5" id="KW-0418">Kinase</keyword>
<evidence type="ECO:0000256" key="11">
    <source>
        <dbReference type="ARBA" id="ARBA00049299"/>
    </source>
</evidence>
<dbReference type="PROSITE" id="PS50135">
    <property type="entry name" value="ZF_ZZ_2"/>
    <property type="match status" value="2"/>
</dbReference>
<feature type="binding site" evidence="14">
    <location>
        <position position="212"/>
    </location>
    <ligand>
        <name>ATP</name>
        <dbReference type="ChEBI" id="CHEBI:30616"/>
    </ligand>
</feature>
<evidence type="ECO:0000256" key="8">
    <source>
        <dbReference type="ARBA" id="ARBA00038035"/>
    </source>
</evidence>
<evidence type="ECO:0000313" key="18">
    <source>
        <dbReference type="Proteomes" id="UP000663879"/>
    </source>
</evidence>
<proteinExistence type="inferred from homology"/>
<evidence type="ECO:0000256" key="4">
    <source>
        <dbReference type="ARBA" id="ARBA00022771"/>
    </source>
</evidence>
<evidence type="ECO:0000259" key="16">
    <source>
        <dbReference type="PROSITE" id="PS50135"/>
    </source>
</evidence>
<dbReference type="GO" id="GO:0004713">
    <property type="term" value="F:protein tyrosine kinase activity"/>
    <property type="evidence" value="ECO:0007669"/>
    <property type="project" value="InterPro"/>
</dbReference>
<feature type="non-terminal residue" evidence="17">
    <location>
        <position position="470"/>
    </location>
</feature>
<dbReference type="Pfam" id="PF00569">
    <property type="entry name" value="ZZ"/>
    <property type="match status" value="2"/>
</dbReference>
<evidence type="ECO:0000256" key="9">
    <source>
        <dbReference type="ARBA" id="ARBA00038999"/>
    </source>
</evidence>
<comment type="catalytic activity">
    <reaction evidence="12">
        <text>L-tyrosyl-[protein] + ATP = O-phospho-L-tyrosyl-[protein] + ADP + H(+)</text>
        <dbReference type="Rhea" id="RHEA:10596"/>
        <dbReference type="Rhea" id="RHEA-COMP:10136"/>
        <dbReference type="Rhea" id="RHEA-COMP:20101"/>
        <dbReference type="ChEBI" id="CHEBI:15378"/>
        <dbReference type="ChEBI" id="CHEBI:30616"/>
        <dbReference type="ChEBI" id="CHEBI:46858"/>
        <dbReference type="ChEBI" id="CHEBI:61978"/>
        <dbReference type="ChEBI" id="CHEBI:456216"/>
        <dbReference type="EC" id="2.7.12.2"/>
    </reaction>
</comment>
<comment type="similarity">
    <text evidence="8">Belongs to the protein kinase superfamily. STE Ser/Thr protein kinase family. MAP kinase kinase subfamily.</text>
</comment>
<evidence type="ECO:0000256" key="2">
    <source>
        <dbReference type="ARBA" id="ARBA00022723"/>
    </source>
</evidence>
<dbReference type="PROSITE" id="PS01357">
    <property type="entry name" value="ZF_ZZ_1"/>
    <property type="match status" value="1"/>
</dbReference>
<keyword evidence="3 14" id="KW-0547">Nucleotide-binding</keyword>
<feature type="domain" description="ZZ-type" evidence="16">
    <location>
        <begin position="38"/>
        <end position="94"/>
    </location>
</feature>
<reference evidence="17" key="1">
    <citation type="submission" date="2021-02" db="EMBL/GenBank/DDBJ databases">
        <authorList>
            <person name="Nowell W R."/>
        </authorList>
    </citation>
    <scope>NUCLEOTIDE SEQUENCE</scope>
    <source>
        <strain evidence="17">Ploen Becks lab</strain>
    </source>
</reference>
<dbReference type="PROSITE" id="PS50011">
    <property type="entry name" value="PROTEIN_KINASE_DOM"/>
    <property type="match status" value="1"/>
</dbReference>
<feature type="domain" description="ZZ-type" evidence="16">
    <location>
        <begin position="119"/>
        <end position="176"/>
    </location>
</feature>
<dbReference type="PANTHER" id="PTHR48013:SF9">
    <property type="entry name" value="DUAL SPECIFICITY MITOGEN-ACTIVATED PROTEIN KINASE KINASE 5"/>
    <property type="match status" value="1"/>
</dbReference>
<dbReference type="Gene3D" id="1.10.510.10">
    <property type="entry name" value="Transferase(Phosphotransferase) domain 1"/>
    <property type="match status" value="1"/>
</dbReference>
<evidence type="ECO:0000256" key="13">
    <source>
        <dbReference type="PROSITE-ProRule" id="PRU00228"/>
    </source>
</evidence>
<evidence type="ECO:0000313" key="17">
    <source>
        <dbReference type="EMBL" id="CAF1110379.1"/>
    </source>
</evidence>
<comment type="catalytic activity">
    <reaction evidence="10">
        <text>L-seryl-[protein] + ATP = O-phospho-L-seryl-[protein] + ADP + H(+)</text>
        <dbReference type="Rhea" id="RHEA:17989"/>
        <dbReference type="Rhea" id="RHEA-COMP:9863"/>
        <dbReference type="Rhea" id="RHEA-COMP:11604"/>
        <dbReference type="ChEBI" id="CHEBI:15378"/>
        <dbReference type="ChEBI" id="CHEBI:29999"/>
        <dbReference type="ChEBI" id="CHEBI:30616"/>
        <dbReference type="ChEBI" id="CHEBI:83421"/>
        <dbReference type="ChEBI" id="CHEBI:456216"/>
        <dbReference type="EC" id="2.7.12.2"/>
    </reaction>
</comment>
<keyword evidence="18" id="KW-1185">Reference proteome</keyword>
<keyword evidence="2" id="KW-0479">Metal-binding</keyword>
<dbReference type="SMART" id="SM00291">
    <property type="entry name" value="ZnF_ZZ"/>
    <property type="match status" value="2"/>
</dbReference>
<evidence type="ECO:0000256" key="3">
    <source>
        <dbReference type="ARBA" id="ARBA00022741"/>
    </source>
</evidence>
<dbReference type="InterPro" id="IPR017441">
    <property type="entry name" value="Protein_kinase_ATP_BS"/>
</dbReference>